<accession>A0A2A2EYM0</accession>
<dbReference type="OrthoDB" id="6158985at2"/>
<name>A0A2A2EYM0_9GAMM</name>
<proteinExistence type="predicted"/>
<gene>
    <name evidence="2" type="ORF">CK498_10160</name>
</gene>
<reference evidence="2 3" key="1">
    <citation type="submission" date="2017-08" db="EMBL/GenBank/DDBJ databases">
        <title>Halomonas alkalisoli sp. nov., isolated from saline alkaline soil.</title>
        <authorList>
            <person name="Wang D."/>
            <person name="Zhang G."/>
        </authorList>
    </citation>
    <scope>NUCLEOTIDE SEQUENCE [LARGE SCALE GENOMIC DNA]</scope>
    <source>
        <strain evidence="2 3">WRN001</strain>
    </source>
</reference>
<evidence type="ECO:0000313" key="2">
    <source>
        <dbReference type="EMBL" id="PAU77574.1"/>
    </source>
</evidence>
<protein>
    <submittedName>
        <fullName evidence="2">Uncharacterized protein</fullName>
    </submittedName>
</protein>
<dbReference type="Proteomes" id="UP000217771">
    <property type="component" value="Unassembled WGS sequence"/>
</dbReference>
<comment type="caution">
    <text evidence="2">The sequence shown here is derived from an EMBL/GenBank/DDBJ whole genome shotgun (WGS) entry which is preliminary data.</text>
</comment>
<evidence type="ECO:0000256" key="1">
    <source>
        <dbReference type="SAM" id="MobiDB-lite"/>
    </source>
</evidence>
<feature type="region of interest" description="Disordered" evidence="1">
    <location>
        <begin position="1"/>
        <end position="61"/>
    </location>
</feature>
<sequence length="169" mass="18275">MRDSNEAGLGDETTVDESETLDLEETPEPKEISQPEEVPEPIADEPPLDDASEESASAEPCSLQRMGEVGELEFIQSCVGSDDGDMLNVVNQALANDHCGIARRLYAHQALNGDAAAALAYAQEFDPAQHTPSTCFPEADVETAIFWYETALGIDADNAEASQRLEEMQ</sequence>
<keyword evidence="3" id="KW-1185">Reference proteome</keyword>
<organism evidence="2 3">
    <name type="scientific">Halomonas salipaludis</name>
    <dbReference type="NCBI Taxonomy" id="2032625"/>
    <lineage>
        <taxon>Bacteria</taxon>
        <taxon>Pseudomonadati</taxon>
        <taxon>Pseudomonadota</taxon>
        <taxon>Gammaproteobacteria</taxon>
        <taxon>Oceanospirillales</taxon>
        <taxon>Halomonadaceae</taxon>
        <taxon>Halomonas</taxon>
    </lineage>
</organism>
<evidence type="ECO:0000313" key="3">
    <source>
        <dbReference type="Proteomes" id="UP000217771"/>
    </source>
</evidence>
<dbReference type="EMBL" id="NSKB01000003">
    <property type="protein sequence ID" value="PAU77574.1"/>
    <property type="molecule type" value="Genomic_DNA"/>
</dbReference>
<feature type="compositionally biased region" description="Acidic residues" evidence="1">
    <location>
        <begin position="13"/>
        <end position="26"/>
    </location>
</feature>
<dbReference type="AlphaFoldDB" id="A0A2A2EYM0"/>
<feature type="compositionally biased region" description="Acidic residues" evidence="1">
    <location>
        <begin position="37"/>
        <end position="53"/>
    </location>
</feature>